<dbReference type="EMBL" id="BAAANN010000006">
    <property type="protein sequence ID" value="GAA1950097.1"/>
    <property type="molecule type" value="Genomic_DNA"/>
</dbReference>
<keyword evidence="3" id="KW-1185">Reference proteome</keyword>
<reference evidence="3" key="1">
    <citation type="journal article" date="2019" name="Int. J. Syst. Evol. Microbiol.">
        <title>The Global Catalogue of Microorganisms (GCM) 10K type strain sequencing project: providing services to taxonomists for standard genome sequencing and annotation.</title>
        <authorList>
            <consortium name="The Broad Institute Genomics Platform"/>
            <consortium name="The Broad Institute Genome Sequencing Center for Infectious Disease"/>
            <person name="Wu L."/>
            <person name="Ma J."/>
        </authorList>
    </citation>
    <scope>NUCLEOTIDE SEQUENCE [LARGE SCALE GENOMIC DNA]</scope>
    <source>
        <strain evidence="3">JCM 14545</strain>
    </source>
</reference>
<keyword evidence="1" id="KW-0812">Transmembrane</keyword>
<keyword evidence="1" id="KW-1133">Transmembrane helix</keyword>
<evidence type="ECO:0008006" key="4">
    <source>
        <dbReference type="Google" id="ProtNLM"/>
    </source>
</evidence>
<feature type="transmembrane region" description="Helical" evidence="1">
    <location>
        <begin position="54"/>
        <end position="74"/>
    </location>
</feature>
<evidence type="ECO:0000256" key="1">
    <source>
        <dbReference type="SAM" id="Phobius"/>
    </source>
</evidence>
<evidence type="ECO:0000313" key="3">
    <source>
        <dbReference type="Proteomes" id="UP001501116"/>
    </source>
</evidence>
<feature type="transmembrane region" description="Helical" evidence="1">
    <location>
        <begin position="24"/>
        <end position="48"/>
    </location>
</feature>
<protein>
    <recommendedName>
        <fullName evidence="4">DUF304 domain-containing protein</fullName>
    </recommendedName>
</protein>
<organism evidence="2 3">
    <name type="scientific">Amycolatopsis minnesotensis</name>
    <dbReference type="NCBI Taxonomy" id="337894"/>
    <lineage>
        <taxon>Bacteria</taxon>
        <taxon>Bacillati</taxon>
        <taxon>Actinomycetota</taxon>
        <taxon>Actinomycetes</taxon>
        <taxon>Pseudonocardiales</taxon>
        <taxon>Pseudonocardiaceae</taxon>
        <taxon>Amycolatopsis</taxon>
    </lineage>
</organism>
<name>A0ABP5BSE4_9PSEU</name>
<dbReference type="Proteomes" id="UP001501116">
    <property type="component" value="Unassembled WGS sequence"/>
</dbReference>
<evidence type="ECO:0000313" key="2">
    <source>
        <dbReference type="EMBL" id="GAA1950097.1"/>
    </source>
</evidence>
<proteinExistence type="predicted"/>
<accession>A0ABP5BSE4</accession>
<gene>
    <name evidence="2" type="ORF">GCM10009754_18390</name>
</gene>
<sequence>MAAEQELGAVVGRFESDNRRRRRIFAVAVPVGGVVAALTGLWFVVLAGRGGSPSLVLLPCLACGLALGALAVGIQQAWLSRTRPDEAFTLHEGGFVHSYAGKSLAISWDEIVKIANEGRDNALYRVLGADVRYRVKLRSAVGGRRVVMITGITEDALRLGGTVQHAVHHGTRPKPEAP</sequence>
<keyword evidence="1" id="KW-0472">Membrane</keyword>
<comment type="caution">
    <text evidence="2">The sequence shown here is derived from an EMBL/GenBank/DDBJ whole genome shotgun (WGS) entry which is preliminary data.</text>
</comment>
<dbReference type="RefSeq" id="WP_344415632.1">
    <property type="nucleotide sequence ID" value="NZ_BAAANN010000006.1"/>
</dbReference>